<keyword evidence="2" id="KW-0812">Transmembrane</keyword>
<evidence type="ECO:0000313" key="4">
    <source>
        <dbReference type="EMBL" id="HIZ09394.1"/>
    </source>
</evidence>
<feature type="domain" description="Rad50/SbcC-type AAA" evidence="3">
    <location>
        <begin position="6"/>
        <end position="181"/>
    </location>
</feature>
<feature type="transmembrane region" description="Helical" evidence="2">
    <location>
        <begin position="432"/>
        <end position="450"/>
    </location>
</feature>
<dbReference type="Proteomes" id="UP000824025">
    <property type="component" value="Unassembled WGS sequence"/>
</dbReference>
<evidence type="ECO:0000256" key="2">
    <source>
        <dbReference type="SAM" id="Phobius"/>
    </source>
</evidence>
<keyword evidence="2" id="KW-1133">Transmembrane helix</keyword>
<dbReference type="PANTHER" id="PTHR41259">
    <property type="entry name" value="DOUBLE-STRAND BREAK REPAIR RAD50 ATPASE, PUTATIVE-RELATED"/>
    <property type="match status" value="1"/>
</dbReference>
<dbReference type="PANTHER" id="PTHR41259:SF1">
    <property type="entry name" value="DOUBLE-STRAND BREAK REPAIR RAD50 ATPASE, PUTATIVE-RELATED"/>
    <property type="match status" value="1"/>
</dbReference>
<accession>A0A9D2D6F4</accession>
<reference evidence="4" key="1">
    <citation type="journal article" date="2021" name="PeerJ">
        <title>Extensive microbial diversity within the chicken gut microbiome revealed by metagenomics and culture.</title>
        <authorList>
            <person name="Gilroy R."/>
            <person name="Ravi A."/>
            <person name="Getino M."/>
            <person name="Pursley I."/>
            <person name="Horton D.L."/>
            <person name="Alikhan N.F."/>
            <person name="Baker D."/>
            <person name="Gharbi K."/>
            <person name="Hall N."/>
            <person name="Watson M."/>
            <person name="Adriaenssens E.M."/>
            <person name="Foster-Nyarko E."/>
            <person name="Jarju S."/>
            <person name="Secka A."/>
            <person name="Antonio M."/>
            <person name="Oren A."/>
            <person name="Chaudhuri R.R."/>
            <person name="La Ragione R."/>
            <person name="Hildebrand F."/>
            <person name="Pallen M.J."/>
        </authorList>
    </citation>
    <scope>NUCLEOTIDE SEQUENCE</scope>
    <source>
        <strain evidence="4">CHK192-19661</strain>
    </source>
</reference>
<keyword evidence="1" id="KW-0175">Coiled coil</keyword>
<dbReference type="InterPro" id="IPR038729">
    <property type="entry name" value="Rad50/SbcC_AAA"/>
</dbReference>
<protein>
    <submittedName>
        <fullName evidence="4">AAA family ATPase</fullName>
    </submittedName>
</protein>
<organism evidence="4 5">
    <name type="scientific">Candidatus Borkfalkia avicola</name>
    <dbReference type="NCBI Taxonomy" id="2838503"/>
    <lineage>
        <taxon>Bacteria</taxon>
        <taxon>Bacillati</taxon>
        <taxon>Bacillota</taxon>
        <taxon>Clostridia</taxon>
        <taxon>Christensenellales</taxon>
        <taxon>Christensenellaceae</taxon>
        <taxon>Candidatus Borkfalkia</taxon>
    </lineage>
</organism>
<dbReference type="EMBL" id="DXCF01000015">
    <property type="protein sequence ID" value="HIZ09394.1"/>
    <property type="molecule type" value="Genomic_DNA"/>
</dbReference>
<sequence>MKLISCHIENFGKISGRDLSFGGGLTAFCEENGYGKTTLAAFLKAMFYGMEPSRRNGRFNDRTHYYPFDGGRFGGNVVFLCKGKEYRIERFFDETSDTRDELTVYRDGRPCDLGGEPGEVLFGIDRESFERTAFITGKETEIGSTDSINTRLNNFVEGSDDDTNLRAALERIDKRSKEYRKRGGGLIAEEGERIVRLHSELKNYETVRAGLPGKYVRLNEKNRQIHGLAAEIAAAQTRNVAFANWERYDGLCASAAEHTKKIAALEEKYPFGVPSAEEAEKAFADAGRLEELRAVSEKRTFTAQDEARLEALGRKFSGGVPETEELSSAQERIVRLNGLDAALAPQDGGLSEEEEKLRRRFAARFPDAAEAEEAEKQAERFKKADAACAAAEETTVTVREVSFKANIAAAAVGALLLIAGIGVLFVQQIAGIVLAALGALLLLADAFLYLNKKSGSAVRTENPERAAARRERESAERELAAILLPYGYSLGEGVLFAAAKFREDRQRYLAAEKKAEERARGIRERQAERAEVQRSLDTFFAKYGTAEGDPVSRLAALQAEIAEYRSLLGRKKASEEAERGTAERAEELERALLAFCGKYRVPPEGLRGRARLICDDVKELAAERAERRRLEEEARVLREEKHLAERPAGTAADLKEMNAKLAELAEEKNRLSLEIAADETDAERAGELQNELEESEERLRVYKKNHALLERTAALLKEADGRLKDKYVRPIRERFSYYSGIIERALGEKIYMDAEFNLRFEHGGQQRSEEHLSTGQRTVCAFCFRMALIDNMYAEEKPFLILDDPFTGLDGAHFAKVKEVLASLSEKMQLIYFTCHESRMP</sequence>
<dbReference type="InterPro" id="IPR027417">
    <property type="entry name" value="P-loop_NTPase"/>
</dbReference>
<comment type="caution">
    <text evidence="4">The sequence shown here is derived from an EMBL/GenBank/DDBJ whole genome shotgun (WGS) entry which is preliminary data.</text>
</comment>
<proteinExistence type="predicted"/>
<dbReference type="Gene3D" id="3.40.50.300">
    <property type="entry name" value="P-loop containing nucleotide triphosphate hydrolases"/>
    <property type="match status" value="2"/>
</dbReference>
<evidence type="ECO:0000259" key="3">
    <source>
        <dbReference type="Pfam" id="PF13476"/>
    </source>
</evidence>
<dbReference type="GO" id="GO:0006302">
    <property type="term" value="P:double-strand break repair"/>
    <property type="evidence" value="ECO:0007669"/>
    <property type="project" value="InterPro"/>
</dbReference>
<keyword evidence="2" id="KW-0472">Membrane</keyword>
<name>A0A9D2D6F4_9FIRM</name>
<evidence type="ECO:0000256" key="1">
    <source>
        <dbReference type="SAM" id="Coils"/>
    </source>
</evidence>
<dbReference type="AlphaFoldDB" id="A0A9D2D6F4"/>
<evidence type="ECO:0000313" key="5">
    <source>
        <dbReference type="Proteomes" id="UP000824025"/>
    </source>
</evidence>
<feature type="transmembrane region" description="Helical" evidence="2">
    <location>
        <begin position="407"/>
        <end position="426"/>
    </location>
</feature>
<dbReference type="SUPFAM" id="SSF52540">
    <property type="entry name" value="P-loop containing nucleoside triphosphate hydrolases"/>
    <property type="match status" value="1"/>
</dbReference>
<dbReference type="GO" id="GO:0016887">
    <property type="term" value="F:ATP hydrolysis activity"/>
    <property type="evidence" value="ECO:0007669"/>
    <property type="project" value="InterPro"/>
</dbReference>
<dbReference type="Pfam" id="PF13476">
    <property type="entry name" value="AAA_23"/>
    <property type="match status" value="1"/>
</dbReference>
<gene>
    <name evidence="4" type="ORF">H9726_02780</name>
</gene>
<reference evidence="4" key="2">
    <citation type="submission" date="2021-04" db="EMBL/GenBank/DDBJ databases">
        <authorList>
            <person name="Gilroy R."/>
        </authorList>
    </citation>
    <scope>NUCLEOTIDE SEQUENCE</scope>
    <source>
        <strain evidence="4">CHK192-19661</strain>
    </source>
</reference>
<feature type="coiled-coil region" evidence="1">
    <location>
        <begin position="620"/>
        <end position="712"/>
    </location>
</feature>